<evidence type="ECO:0000313" key="1">
    <source>
        <dbReference type="EMBL" id="PMD57189.1"/>
    </source>
</evidence>
<dbReference type="Proteomes" id="UP000235371">
    <property type="component" value="Unassembled WGS sequence"/>
</dbReference>
<dbReference type="STRING" id="1095630.A0A2J6T2E6"/>
<dbReference type="InParanoid" id="A0A2J6T2E6"/>
<proteinExistence type="predicted"/>
<name>A0A2J6T2E6_9HELO</name>
<accession>A0A2J6T2E6</accession>
<dbReference type="AlphaFoldDB" id="A0A2J6T2E6"/>
<dbReference type="EMBL" id="KZ613847">
    <property type="protein sequence ID" value="PMD57189.1"/>
    <property type="molecule type" value="Genomic_DNA"/>
</dbReference>
<dbReference type="OrthoDB" id="3530325at2759"/>
<dbReference type="GeneID" id="36591540"/>
<sequence>MDKTPLNSVSHIFVLNMTSPYGPLANYSNGKPIAQKTAEVGTLSYQAVMTSFGSVVVGTLWNSQGSNGRIVANGTSVMSTVLDEAGELGWMNDYPPKNVYFIGTLQQAIASEDPGQMWNGLDVVDDVQTAIPFKVALESLFQNITIGLMSSKLLQYVQY</sequence>
<protein>
    <submittedName>
        <fullName evidence="1">Uncharacterized protein</fullName>
    </submittedName>
</protein>
<gene>
    <name evidence="1" type="ORF">K444DRAFT_632324</name>
</gene>
<evidence type="ECO:0000313" key="2">
    <source>
        <dbReference type="Proteomes" id="UP000235371"/>
    </source>
</evidence>
<reference evidence="1 2" key="1">
    <citation type="submission" date="2016-04" db="EMBL/GenBank/DDBJ databases">
        <title>A degradative enzymes factory behind the ericoid mycorrhizal symbiosis.</title>
        <authorList>
            <consortium name="DOE Joint Genome Institute"/>
            <person name="Martino E."/>
            <person name="Morin E."/>
            <person name="Grelet G."/>
            <person name="Kuo A."/>
            <person name="Kohler A."/>
            <person name="Daghino S."/>
            <person name="Barry K."/>
            <person name="Choi C."/>
            <person name="Cichocki N."/>
            <person name="Clum A."/>
            <person name="Copeland A."/>
            <person name="Hainaut M."/>
            <person name="Haridas S."/>
            <person name="Labutti K."/>
            <person name="Lindquist E."/>
            <person name="Lipzen A."/>
            <person name="Khouja H.-R."/>
            <person name="Murat C."/>
            <person name="Ohm R."/>
            <person name="Olson A."/>
            <person name="Spatafora J."/>
            <person name="Veneault-Fourrey C."/>
            <person name="Henrissat B."/>
            <person name="Grigoriev I."/>
            <person name="Martin F."/>
            <person name="Perotto S."/>
        </authorList>
    </citation>
    <scope>NUCLEOTIDE SEQUENCE [LARGE SCALE GENOMIC DNA]</scope>
    <source>
        <strain evidence="1 2">E</strain>
    </source>
</reference>
<keyword evidence="2" id="KW-1185">Reference proteome</keyword>
<organism evidence="1 2">
    <name type="scientific">Hyaloscypha bicolor E</name>
    <dbReference type="NCBI Taxonomy" id="1095630"/>
    <lineage>
        <taxon>Eukaryota</taxon>
        <taxon>Fungi</taxon>
        <taxon>Dikarya</taxon>
        <taxon>Ascomycota</taxon>
        <taxon>Pezizomycotina</taxon>
        <taxon>Leotiomycetes</taxon>
        <taxon>Helotiales</taxon>
        <taxon>Hyaloscyphaceae</taxon>
        <taxon>Hyaloscypha</taxon>
        <taxon>Hyaloscypha bicolor</taxon>
    </lineage>
</organism>
<dbReference type="RefSeq" id="XP_024734093.1">
    <property type="nucleotide sequence ID" value="XM_024883463.1"/>
</dbReference>